<proteinExistence type="inferred from homology"/>
<dbReference type="PANTHER" id="PTHR43174">
    <property type="entry name" value="UDP-N-ACETYLGLUCOSAMINE 2-EPIMERASE"/>
    <property type="match status" value="1"/>
</dbReference>
<evidence type="ECO:0000313" key="3">
    <source>
        <dbReference type="EMBL" id="VBB43670.1"/>
    </source>
</evidence>
<feature type="domain" description="UDP-N-acetylglucosamine 2-epimerase" evidence="2">
    <location>
        <begin position="29"/>
        <end position="356"/>
    </location>
</feature>
<dbReference type="EC" id="5.1.3.14" evidence="3"/>
<name>A0A653A6I1_UNCDX</name>
<dbReference type="PANTHER" id="PTHR43174:SF1">
    <property type="entry name" value="UDP-N-ACETYLGLUCOSAMINE 2-EPIMERASE"/>
    <property type="match status" value="1"/>
</dbReference>
<sequence length="361" mass="40155">MNICIVVGTRPEIIKMSPIMRLCQIKRRSFYVVHTGQHYSFSLDKVFFEELQLPKPEYNLEVGSHSHSKQTGRILERIENVFSVNHPDIVLVQGDTNSVLAGALAGAKAKIKVGHVEAGLRSFDRNMPEEINRVVADHICDYLYAPTEIAKTNLINEGITENQIFVTGNTVTDAILGNLNIAQKESDIMRKLGVGPDSYFLATFHRPENVDNRTKLENIIIGLEQIASDNRLPVVVPLHPRTQKMIKTFEIGHLSDSIKFIGPVTYLDFVSLLNNAKLVFTDSGGVQEEACILKVPCITLRENTERPETIDIGANLLAGTDLNRIVECSRIMLNKPTDWANPYGDGQAAAIIMAHLDEELG</sequence>
<comment type="similarity">
    <text evidence="1">Belongs to the UDP-N-acetylglucosamine 2-epimerase family.</text>
</comment>
<dbReference type="AlphaFoldDB" id="A0A653A6I1"/>
<evidence type="ECO:0000256" key="1">
    <source>
        <dbReference type="RuleBase" id="RU003513"/>
    </source>
</evidence>
<dbReference type="GO" id="GO:0008761">
    <property type="term" value="F:UDP-N-acetylglucosamine 2-epimerase activity"/>
    <property type="evidence" value="ECO:0007669"/>
    <property type="project" value="UniProtKB-EC"/>
</dbReference>
<protein>
    <submittedName>
        <fullName evidence="3">UDP-N-acetylglucosamine 2-epimerase</fullName>
        <ecNumber evidence="3">5.1.3.14</ecNumber>
    </submittedName>
</protein>
<dbReference type="InterPro" id="IPR003331">
    <property type="entry name" value="UDP_GlcNAc_Epimerase_2_dom"/>
</dbReference>
<evidence type="ECO:0000259" key="2">
    <source>
        <dbReference type="Pfam" id="PF02350"/>
    </source>
</evidence>
<dbReference type="Pfam" id="PF02350">
    <property type="entry name" value="Epimerase_2"/>
    <property type="match status" value="1"/>
</dbReference>
<accession>A0A653A6I1</accession>
<gene>
    <name evidence="3" type="primary">wecB</name>
    <name evidence="3" type="ORF">TRIP_B310003</name>
</gene>
<organism evidence="3">
    <name type="scientific">Uncultured Desulfatiglans sp</name>
    <dbReference type="NCBI Taxonomy" id="1748965"/>
    <lineage>
        <taxon>Bacteria</taxon>
        <taxon>Pseudomonadati</taxon>
        <taxon>Thermodesulfobacteriota</taxon>
        <taxon>Desulfobacteria</taxon>
        <taxon>Desulfatiglandales</taxon>
        <taxon>Desulfatiglandaceae</taxon>
        <taxon>Desulfatiglans</taxon>
        <taxon>environmental samples</taxon>
    </lineage>
</organism>
<dbReference type="InterPro" id="IPR029767">
    <property type="entry name" value="WecB-like"/>
</dbReference>
<dbReference type="CDD" id="cd03786">
    <property type="entry name" value="GTB_UDP-GlcNAc_2-Epimerase"/>
    <property type="match status" value="1"/>
</dbReference>
<reference evidence="3" key="1">
    <citation type="submission" date="2018-07" db="EMBL/GenBank/DDBJ databases">
        <authorList>
            <consortium name="Genoscope - CEA"/>
            <person name="William W."/>
        </authorList>
    </citation>
    <scope>NUCLEOTIDE SEQUENCE</scope>
    <source>
        <strain evidence="3">IK1</strain>
    </source>
</reference>
<dbReference type="Gene3D" id="3.40.50.2000">
    <property type="entry name" value="Glycogen Phosphorylase B"/>
    <property type="match status" value="2"/>
</dbReference>
<dbReference type="SUPFAM" id="SSF53756">
    <property type="entry name" value="UDP-Glycosyltransferase/glycogen phosphorylase"/>
    <property type="match status" value="1"/>
</dbReference>
<dbReference type="EMBL" id="UPXX01000025">
    <property type="protein sequence ID" value="VBB43670.1"/>
    <property type="molecule type" value="Genomic_DNA"/>
</dbReference>
<dbReference type="NCBIfam" id="TIGR00236">
    <property type="entry name" value="wecB"/>
    <property type="match status" value="1"/>
</dbReference>
<keyword evidence="1 3" id="KW-0413">Isomerase</keyword>